<name>A0ABQ8SAB3_PERAM</name>
<protein>
    <submittedName>
        <fullName evidence="1">Uncharacterized protein</fullName>
    </submittedName>
</protein>
<dbReference type="Proteomes" id="UP001148838">
    <property type="component" value="Unassembled WGS sequence"/>
</dbReference>
<sequence length="188" mass="21049">MARFMIELIENSCTVVDRYEETTLDVGEGSNCGSSDSDTDLKTLALATAAHTEGMECGSPKRKSIYEWDRTLRDNGSLISKTGKHSKKHVAKMTVDQVPYINMCHIAVEIWQRHGAVNNTICKGNQYFCTSGAIYIHTLHAFYPTSIIATFCSVISELIPPKNYSVFITRASPSFVMFDIFFREVIMA</sequence>
<keyword evidence="2" id="KW-1185">Reference proteome</keyword>
<dbReference type="EMBL" id="JAJSOF020000031">
    <property type="protein sequence ID" value="KAJ4430923.1"/>
    <property type="molecule type" value="Genomic_DNA"/>
</dbReference>
<organism evidence="1 2">
    <name type="scientific">Periplaneta americana</name>
    <name type="common">American cockroach</name>
    <name type="synonym">Blatta americana</name>
    <dbReference type="NCBI Taxonomy" id="6978"/>
    <lineage>
        <taxon>Eukaryota</taxon>
        <taxon>Metazoa</taxon>
        <taxon>Ecdysozoa</taxon>
        <taxon>Arthropoda</taxon>
        <taxon>Hexapoda</taxon>
        <taxon>Insecta</taxon>
        <taxon>Pterygota</taxon>
        <taxon>Neoptera</taxon>
        <taxon>Polyneoptera</taxon>
        <taxon>Dictyoptera</taxon>
        <taxon>Blattodea</taxon>
        <taxon>Blattoidea</taxon>
        <taxon>Blattidae</taxon>
        <taxon>Blattinae</taxon>
        <taxon>Periplaneta</taxon>
    </lineage>
</organism>
<evidence type="ECO:0000313" key="2">
    <source>
        <dbReference type="Proteomes" id="UP001148838"/>
    </source>
</evidence>
<comment type="caution">
    <text evidence="1">The sequence shown here is derived from an EMBL/GenBank/DDBJ whole genome shotgun (WGS) entry which is preliminary data.</text>
</comment>
<accession>A0ABQ8SAB3</accession>
<proteinExistence type="predicted"/>
<gene>
    <name evidence="1" type="ORF">ANN_19516</name>
</gene>
<reference evidence="1 2" key="1">
    <citation type="journal article" date="2022" name="Allergy">
        <title>Genome assembly and annotation of Periplaneta americana reveal a comprehensive cockroach allergen profile.</title>
        <authorList>
            <person name="Wang L."/>
            <person name="Xiong Q."/>
            <person name="Saelim N."/>
            <person name="Wang L."/>
            <person name="Nong W."/>
            <person name="Wan A.T."/>
            <person name="Shi M."/>
            <person name="Liu X."/>
            <person name="Cao Q."/>
            <person name="Hui J.H.L."/>
            <person name="Sookrung N."/>
            <person name="Leung T.F."/>
            <person name="Tungtrongchitr A."/>
            <person name="Tsui S.K.W."/>
        </authorList>
    </citation>
    <scope>NUCLEOTIDE SEQUENCE [LARGE SCALE GENOMIC DNA]</scope>
    <source>
        <strain evidence="1">PWHHKU_190912</strain>
    </source>
</reference>
<evidence type="ECO:0000313" key="1">
    <source>
        <dbReference type="EMBL" id="KAJ4430923.1"/>
    </source>
</evidence>